<dbReference type="GO" id="GO:0032259">
    <property type="term" value="P:methylation"/>
    <property type="evidence" value="ECO:0007669"/>
    <property type="project" value="UniProtKB-KW"/>
</dbReference>
<evidence type="ECO:0000313" key="5">
    <source>
        <dbReference type="Proteomes" id="UP000242915"/>
    </source>
</evidence>
<dbReference type="EMBL" id="FZOG01000001">
    <property type="protein sequence ID" value="SNR80867.1"/>
    <property type="molecule type" value="Genomic_DNA"/>
</dbReference>
<keyword evidence="2 4" id="KW-0808">Transferase</keyword>
<evidence type="ECO:0000256" key="2">
    <source>
        <dbReference type="ARBA" id="ARBA00022679"/>
    </source>
</evidence>
<sequence length="237" mass="26369">MPVDKPRQLMRSWQANAEAWTRVVREQCLPSRRLVTDAAVLDAIAECAPRRVLDVGCGEGWLCRALAASGIEVLGVDASRPLILQARAADPYAQRYHELGYDQLAEAGQALGKFDLLVCNFALLEEDLLPSLKAMRSRATDAGLLLIQTLHPWQACASQPYVDGWRVESFSDFGNEFTQPMPWFFRTLQSWLALLAEAGWQLQWLQEPKQPQQVQPASMLLLLRAQAEPGSEQPGAG</sequence>
<dbReference type="PANTHER" id="PTHR43464">
    <property type="entry name" value="METHYLTRANSFERASE"/>
    <property type="match status" value="1"/>
</dbReference>
<dbReference type="Gene3D" id="3.40.50.150">
    <property type="entry name" value="Vaccinia Virus protein VP39"/>
    <property type="match status" value="1"/>
</dbReference>
<gene>
    <name evidence="4" type="ORF">SAMN05216255_0309</name>
</gene>
<dbReference type="Pfam" id="PF13489">
    <property type="entry name" value="Methyltransf_23"/>
    <property type="match status" value="1"/>
</dbReference>
<dbReference type="AlphaFoldDB" id="A0A238ZBZ5"/>
<evidence type="ECO:0000256" key="3">
    <source>
        <dbReference type="ARBA" id="ARBA00022691"/>
    </source>
</evidence>
<proteinExistence type="predicted"/>
<dbReference type="PANTHER" id="PTHR43464:SF19">
    <property type="entry name" value="UBIQUINONE BIOSYNTHESIS O-METHYLTRANSFERASE, MITOCHONDRIAL"/>
    <property type="match status" value="1"/>
</dbReference>
<name>A0A238ZBZ5_9PSED</name>
<keyword evidence="1 4" id="KW-0489">Methyltransferase</keyword>
<accession>A0A238ZBZ5</accession>
<reference evidence="5" key="1">
    <citation type="submission" date="2017-06" db="EMBL/GenBank/DDBJ databases">
        <authorList>
            <person name="Varghese N."/>
            <person name="Submissions S."/>
        </authorList>
    </citation>
    <scope>NUCLEOTIDE SEQUENCE [LARGE SCALE GENOMIC DNA]</scope>
    <source>
        <strain evidence="5">CIP 108523</strain>
    </source>
</reference>
<organism evidence="4 5">
    <name type="scientific">Pseudomonas segetis</name>
    <dbReference type="NCBI Taxonomy" id="298908"/>
    <lineage>
        <taxon>Bacteria</taxon>
        <taxon>Pseudomonadati</taxon>
        <taxon>Pseudomonadota</taxon>
        <taxon>Gammaproteobacteria</taxon>
        <taxon>Pseudomonadales</taxon>
        <taxon>Pseudomonadaceae</taxon>
        <taxon>Pseudomonas</taxon>
    </lineage>
</organism>
<dbReference type="InterPro" id="IPR029063">
    <property type="entry name" value="SAM-dependent_MTases_sf"/>
</dbReference>
<keyword evidence="3" id="KW-0949">S-adenosyl-L-methionine</keyword>
<dbReference type="CDD" id="cd02440">
    <property type="entry name" value="AdoMet_MTases"/>
    <property type="match status" value="1"/>
</dbReference>
<dbReference type="RefSeq" id="WP_089358573.1">
    <property type="nucleotide sequence ID" value="NZ_FZOG01000001.1"/>
</dbReference>
<keyword evidence="5" id="KW-1185">Reference proteome</keyword>
<protein>
    <submittedName>
        <fullName evidence="4">Methyltransferase domain-containing protein</fullName>
    </submittedName>
</protein>
<dbReference type="GO" id="GO:0008168">
    <property type="term" value="F:methyltransferase activity"/>
    <property type="evidence" value="ECO:0007669"/>
    <property type="project" value="UniProtKB-KW"/>
</dbReference>
<evidence type="ECO:0000256" key="1">
    <source>
        <dbReference type="ARBA" id="ARBA00022603"/>
    </source>
</evidence>
<dbReference type="SUPFAM" id="SSF53335">
    <property type="entry name" value="S-adenosyl-L-methionine-dependent methyltransferases"/>
    <property type="match status" value="1"/>
</dbReference>
<evidence type="ECO:0000313" key="4">
    <source>
        <dbReference type="EMBL" id="SNR80867.1"/>
    </source>
</evidence>
<dbReference type="Proteomes" id="UP000242915">
    <property type="component" value="Unassembled WGS sequence"/>
</dbReference>